<dbReference type="Pfam" id="PF00528">
    <property type="entry name" value="BPD_transp_1"/>
    <property type="match status" value="1"/>
</dbReference>
<feature type="transmembrane region" description="Helical" evidence="9">
    <location>
        <begin position="94"/>
        <end position="117"/>
    </location>
</feature>
<keyword evidence="8 9" id="KW-0472">Membrane</keyword>
<dbReference type="InterPro" id="IPR043429">
    <property type="entry name" value="ArtM/GltK/GlnP/TcyL/YhdX-like"/>
</dbReference>
<reference evidence="11 12" key="1">
    <citation type="journal article" date="2021" name="Sci. Rep.">
        <title>The distribution of antibiotic resistance genes in chicken gut microbiota commensals.</title>
        <authorList>
            <person name="Juricova H."/>
            <person name="Matiasovicova J."/>
            <person name="Kubasova T."/>
            <person name="Cejkova D."/>
            <person name="Rychlik I."/>
        </authorList>
    </citation>
    <scope>NUCLEOTIDE SEQUENCE [LARGE SCALE GENOMIC DNA]</scope>
    <source>
        <strain evidence="11 12">An435</strain>
    </source>
</reference>
<evidence type="ECO:0000256" key="3">
    <source>
        <dbReference type="ARBA" id="ARBA00022448"/>
    </source>
</evidence>
<dbReference type="RefSeq" id="WP_148322736.1">
    <property type="nucleotide sequence ID" value="NZ_JACJLL010000166.1"/>
</dbReference>
<name>A0ABS2FKP8_9CLOT</name>
<dbReference type="Gene3D" id="1.10.3720.10">
    <property type="entry name" value="MetI-like"/>
    <property type="match status" value="1"/>
</dbReference>
<keyword evidence="6" id="KW-0029">Amino-acid transport</keyword>
<evidence type="ECO:0000256" key="4">
    <source>
        <dbReference type="ARBA" id="ARBA00022475"/>
    </source>
</evidence>
<evidence type="ECO:0000256" key="1">
    <source>
        <dbReference type="ARBA" id="ARBA00004651"/>
    </source>
</evidence>
<feature type="transmembrane region" description="Helical" evidence="9">
    <location>
        <begin position="195"/>
        <end position="216"/>
    </location>
</feature>
<accession>A0ABS2FKP8</accession>
<feature type="domain" description="ABC transmembrane type-1" evidence="10">
    <location>
        <begin position="19"/>
        <end position="213"/>
    </location>
</feature>
<dbReference type="PANTHER" id="PTHR30614">
    <property type="entry name" value="MEMBRANE COMPONENT OF AMINO ACID ABC TRANSPORTER"/>
    <property type="match status" value="1"/>
</dbReference>
<keyword evidence="12" id="KW-1185">Reference proteome</keyword>
<dbReference type="InterPro" id="IPR010065">
    <property type="entry name" value="AA_ABC_transptr_permease_3TM"/>
</dbReference>
<keyword evidence="5 9" id="KW-0812">Transmembrane</keyword>
<dbReference type="PROSITE" id="PS50928">
    <property type="entry name" value="ABC_TM1"/>
    <property type="match status" value="1"/>
</dbReference>
<dbReference type="CDD" id="cd06261">
    <property type="entry name" value="TM_PBP2"/>
    <property type="match status" value="1"/>
</dbReference>
<evidence type="ECO:0000259" key="10">
    <source>
        <dbReference type="PROSITE" id="PS50928"/>
    </source>
</evidence>
<dbReference type="EMBL" id="JACJLL010000166">
    <property type="protein sequence ID" value="MBM6820794.1"/>
    <property type="molecule type" value="Genomic_DNA"/>
</dbReference>
<comment type="subcellular location">
    <subcellularLocation>
        <location evidence="1 9">Cell membrane</location>
        <topology evidence="1 9">Multi-pass membrane protein</topology>
    </subcellularLocation>
</comment>
<dbReference type="SUPFAM" id="SSF161098">
    <property type="entry name" value="MetI-like"/>
    <property type="match status" value="1"/>
</dbReference>
<feature type="transmembrane region" description="Helical" evidence="9">
    <location>
        <begin position="55"/>
        <end position="82"/>
    </location>
</feature>
<protein>
    <submittedName>
        <fullName evidence="11">Amino acid ABC transporter permease</fullName>
    </submittedName>
</protein>
<comment type="similarity">
    <text evidence="2">Belongs to the binding-protein-dependent transport system permease family. HisMQ subfamily.</text>
</comment>
<gene>
    <name evidence="11" type="ORF">H6A19_15870</name>
</gene>
<feature type="transmembrane region" description="Helical" evidence="9">
    <location>
        <begin position="20"/>
        <end position="43"/>
    </location>
</feature>
<dbReference type="InterPro" id="IPR035906">
    <property type="entry name" value="MetI-like_sf"/>
</dbReference>
<comment type="caution">
    <text evidence="11">The sequence shown here is derived from an EMBL/GenBank/DDBJ whole genome shotgun (WGS) entry which is preliminary data.</text>
</comment>
<evidence type="ECO:0000256" key="5">
    <source>
        <dbReference type="ARBA" id="ARBA00022692"/>
    </source>
</evidence>
<evidence type="ECO:0000256" key="7">
    <source>
        <dbReference type="ARBA" id="ARBA00022989"/>
    </source>
</evidence>
<dbReference type="InterPro" id="IPR000515">
    <property type="entry name" value="MetI-like"/>
</dbReference>
<keyword evidence="4" id="KW-1003">Cell membrane</keyword>
<keyword evidence="3 9" id="KW-0813">Transport</keyword>
<dbReference type="PANTHER" id="PTHR30614:SF20">
    <property type="entry name" value="GLUTAMINE TRANSPORT SYSTEM PERMEASE PROTEIN GLNP"/>
    <property type="match status" value="1"/>
</dbReference>
<organism evidence="11 12">
    <name type="scientific">Clostridium saudiense</name>
    <dbReference type="NCBI Taxonomy" id="1414720"/>
    <lineage>
        <taxon>Bacteria</taxon>
        <taxon>Bacillati</taxon>
        <taxon>Bacillota</taxon>
        <taxon>Clostridia</taxon>
        <taxon>Eubacteriales</taxon>
        <taxon>Clostridiaceae</taxon>
        <taxon>Clostridium</taxon>
    </lineage>
</organism>
<sequence length="226" mass="25036">MKFDFSFVPQYMPYYLEGVKYTLLISLITVFFGALFGSLLFFMKTSNFHIWKVKPLKVIAVIYIEIVRGTPMLLQILIMYAGSKMFFGIDLSPFASAIIAIALNSAAYVSEIVRAGIEAVDKGQMEAARSLGMKKSTAMMLIVIPQAVKNILPAIGNEFVAIIKESSMASVIGVNELMFAGKVVVGSTYLGLEPYIVAAGFYFIMTFTLGRIISLIERRMKKSDSR</sequence>
<evidence type="ECO:0000256" key="6">
    <source>
        <dbReference type="ARBA" id="ARBA00022970"/>
    </source>
</evidence>
<evidence type="ECO:0000256" key="8">
    <source>
        <dbReference type="ARBA" id="ARBA00023136"/>
    </source>
</evidence>
<evidence type="ECO:0000313" key="11">
    <source>
        <dbReference type="EMBL" id="MBM6820794.1"/>
    </source>
</evidence>
<proteinExistence type="inferred from homology"/>
<evidence type="ECO:0000256" key="9">
    <source>
        <dbReference type="RuleBase" id="RU363032"/>
    </source>
</evidence>
<dbReference type="Proteomes" id="UP000767334">
    <property type="component" value="Unassembled WGS sequence"/>
</dbReference>
<evidence type="ECO:0000313" key="12">
    <source>
        <dbReference type="Proteomes" id="UP000767334"/>
    </source>
</evidence>
<dbReference type="NCBIfam" id="TIGR01726">
    <property type="entry name" value="HEQRo_perm_3TM"/>
    <property type="match status" value="1"/>
</dbReference>
<keyword evidence="7 9" id="KW-1133">Transmembrane helix</keyword>
<evidence type="ECO:0000256" key="2">
    <source>
        <dbReference type="ARBA" id="ARBA00010072"/>
    </source>
</evidence>